<dbReference type="PRINTS" id="PR00081">
    <property type="entry name" value="GDHRDH"/>
</dbReference>
<dbReference type="EMBL" id="CP020559">
    <property type="protein sequence ID" value="ARE85967.1"/>
    <property type="molecule type" value="Genomic_DNA"/>
</dbReference>
<evidence type="ECO:0000256" key="1">
    <source>
        <dbReference type="ARBA" id="ARBA00023002"/>
    </source>
</evidence>
<dbReference type="GO" id="GO:0004316">
    <property type="term" value="F:3-oxoacyl-[acyl-carrier-protein] reductase (NADPH) activity"/>
    <property type="evidence" value="ECO:0007669"/>
    <property type="project" value="UniProtKB-EC"/>
</dbReference>
<dbReference type="Proteomes" id="UP000177894">
    <property type="component" value="Chromosome"/>
</dbReference>
<dbReference type="CDD" id="cd05233">
    <property type="entry name" value="SDR_c"/>
    <property type="match status" value="1"/>
</dbReference>
<dbReference type="EC" id="1.1.1.100" evidence="4"/>
<name>A0AAC9RI79_9CLOT</name>
<dbReference type="SMART" id="SM00822">
    <property type="entry name" value="PKS_KR"/>
    <property type="match status" value="1"/>
</dbReference>
<dbReference type="InterPro" id="IPR002347">
    <property type="entry name" value="SDR_fam"/>
</dbReference>
<dbReference type="Pfam" id="PF13561">
    <property type="entry name" value="adh_short_C2"/>
    <property type="match status" value="1"/>
</dbReference>
<dbReference type="Proteomes" id="UP000192478">
    <property type="component" value="Chromosome"/>
</dbReference>
<dbReference type="GO" id="GO:0008206">
    <property type="term" value="P:bile acid metabolic process"/>
    <property type="evidence" value="ECO:0007669"/>
    <property type="project" value="UniProtKB-ARBA"/>
</dbReference>
<dbReference type="Gene3D" id="3.40.50.720">
    <property type="entry name" value="NAD(P)-binding Rossmann-like Domain"/>
    <property type="match status" value="1"/>
</dbReference>
<dbReference type="PANTHER" id="PTHR43975">
    <property type="entry name" value="ZGC:101858"/>
    <property type="match status" value="1"/>
</dbReference>
<reference evidence="3 5" key="1">
    <citation type="submission" date="2016-10" db="EMBL/GenBank/DDBJ databases">
        <title>Complete Genome Sequence of Acetogen Clostridium formicoaceticum ATCC 27076.</title>
        <authorList>
            <person name="Bao T."/>
            <person name="Cheng C."/>
            <person name="Zhao J."/>
            <person name="Yang S.-T."/>
            <person name="Wang J."/>
            <person name="Wang M."/>
        </authorList>
    </citation>
    <scope>NUCLEOTIDE SEQUENCE [LARGE SCALE GENOMIC DNA]</scope>
    <source>
        <strain evidence="3 5">ATCC 27076</strain>
    </source>
</reference>
<dbReference type="RefSeq" id="WP_070965779.1">
    <property type="nucleotide sequence ID" value="NZ_CP017603.1"/>
</dbReference>
<evidence type="ECO:0000259" key="2">
    <source>
        <dbReference type="SMART" id="SM00822"/>
    </source>
</evidence>
<dbReference type="InterPro" id="IPR057326">
    <property type="entry name" value="KR_dom"/>
</dbReference>
<evidence type="ECO:0000313" key="3">
    <source>
        <dbReference type="EMBL" id="AOY75653.1"/>
    </source>
</evidence>
<protein>
    <submittedName>
        <fullName evidence="4">3-oxoacyl-[acyl-carrier-protein] reductase FabG</fullName>
        <ecNumber evidence="4">1.1.1.100</ecNumber>
    </submittedName>
</protein>
<feature type="domain" description="Ketoreductase" evidence="2">
    <location>
        <begin position="10"/>
        <end position="189"/>
    </location>
</feature>
<evidence type="ECO:0000313" key="4">
    <source>
        <dbReference type="EMBL" id="ARE85967.1"/>
    </source>
</evidence>
<proteinExistence type="predicted"/>
<organism evidence="4 6">
    <name type="scientific">Clostridium formicaceticum</name>
    <dbReference type="NCBI Taxonomy" id="1497"/>
    <lineage>
        <taxon>Bacteria</taxon>
        <taxon>Bacillati</taxon>
        <taxon>Bacillota</taxon>
        <taxon>Clostridia</taxon>
        <taxon>Eubacteriales</taxon>
        <taxon>Clostridiaceae</taxon>
        <taxon>Clostridium</taxon>
    </lineage>
</organism>
<gene>
    <name evidence="4" type="primary">fabG_1</name>
    <name evidence="3" type="ORF">BJL90_06945</name>
    <name evidence="4" type="ORF">CLFO_02830</name>
</gene>
<dbReference type="EMBL" id="CP017603">
    <property type="protein sequence ID" value="AOY75653.1"/>
    <property type="molecule type" value="Genomic_DNA"/>
</dbReference>
<accession>A0AAC9RI79</accession>
<reference evidence="4 6" key="2">
    <citation type="submission" date="2017-03" db="EMBL/GenBank/DDBJ databases">
        <title>Complete sequence of Clostridium formicaceticum DSM 92.</title>
        <authorList>
            <person name="Poehlein A."/>
            <person name="Karl M."/>
            <person name="Bengelsdorf F.R."/>
            <person name="Duerre P."/>
            <person name="Daniel R."/>
        </authorList>
    </citation>
    <scope>NUCLEOTIDE SEQUENCE [LARGE SCALE GENOMIC DNA]</scope>
    <source>
        <strain evidence="4 6">DSM 92</strain>
    </source>
</reference>
<dbReference type="PANTHER" id="PTHR43975:SF2">
    <property type="entry name" value="EG:BACR7A4.14 PROTEIN-RELATED"/>
    <property type="match status" value="1"/>
</dbReference>
<dbReference type="InterPro" id="IPR036291">
    <property type="entry name" value="NAD(P)-bd_dom_sf"/>
</dbReference>
<evidence type="ECO:0000313" key="5">
    <source>
        <dbReference type="Proteomes" id="UP000177894"/>
    </source>
</evidence>
<dbReference type="SUPFAM" id="SSF51735">
    <property type="entry name" value="NAD(P)-binding Rossmann-fold domains"/>
    <property type="match status" value="1"/>
</dbReference>
<sequence length="255" mass="27686">MRDPFSLNNKTILVTGASSGIGREVAIAISNQGGRAIISGRDEMELNKTYEVLEYKEKHAIEAYDLMNIDGIQAWLTSIVKKYDGKLDGFVHCAGMSMLKPLFLLNHHEIDKIMKLNFQAGVELLKHAGNPKISLKGSSFVFISSVAGMMGEPGALAYCSSKAALISAAKTAAIELARFSYRVNCIAPGMVKTPMLQQYEETLGEEQMEVLKRKFPLGIGEPKDVAASSVFLLSEAARWITGTTLVVDGGYTCGK</sequence>
<keyword evidence="1 4" id="KW-0560">Oxidoreductase</keyword>
<dbReference type="FunFam" id="3.40.50.720:FF:000084">
    <property type="entry name" value="Short-chain dehydrogenase reductase"/>
    <property type="match status" value="1"/>
</dbReference>
<keyword evidence="5" id="KW-1185">Reference proteome</keyword>
<dbReference type="AlphaFoldDB" id="A0AAC9RI79"/>
<dbReference type="KEGG" id="cfm:BJL90_06945"/>
<evidence type="ECO:0000313" key="6">
    <source>
        <dbReference type="Proteomes" id="UP000192478"/>
    </source>
</evidence>